<proteinExistence type="inferred from homology"/>
<keyword evidence="9" id="KW-0812">Transmembrane</keyword>
<comment type="caution">
    <text evidence="10">The sequence shown here is derived from an EMBL/GenBank/DDBJ whole genome shotgun (WGS) entry which is preliminary data.</text>
</comment>
<feature type="transmembrane region" description="Helical" evidence="9">
    <location>
        <begin position="712"/>
        <end position="737"/>
    </location>
</feature>
<evidence type="ECO:0000256" key="8">
    <source>
        <dbReference type="SAM" id="MobiDB-lite"/>
    </source>
</evidence>
<dbReference type="GO" id="GO:0004497">
    <property type="term" value="F:monooxygenase activity"/>
    <property type="evidence" value="ECO:0007669"/>
    <property type="project" value="InterPro"/>
</dbReference>
<evidence type="ECO:0000256" key="9">
    <source>
        <dbReference type="SAM" id="Phobius"/>
    </source>
</evidence>
<evidence type="ECO:0000256" key="6">
    <source>
        <dbReference type="ARBA" id="ARBA00023002"/>
    </source>
</evidence>
<protein>
    <submittedName>
        <fullName evidence="10">Cytochrome P450</fullName>
    </submittedName>
</protein>
<reference evidence="10 11" key="1">
    <citation type="submission" date="2019-12" db="EMBL/GenBank/DDBJ databases">
        <title>Genomic-based taxomic classification of the family Erythrobacteraceae.</title>
        <authorList>
            <person name="Xu L."/>
        </authorList>
    </citation>
    <scope>NUCLEOTIDE SEQUENCE [LARGE SCALE GENOMIC DNA]</scope>
    <source>
        <strain evidence="10 11">SW-109</strain>
    </source>
</reference>
<dbReference type="OrthoDB" id="236246at2"/>
<feature type="region of interest" description="Disordered" evidence="8">
    <location>
        <begin position="1365"/>
        <end position="1392"/>
    </location>
</feature>
<dbReference type="Pfam" id="PF00067">
    <property type="entry name" value="p450"/>
    <property type="match status" value="1"/>
</dbReference>
<dbReference type="GO" id="GO:0016705">
    <property type="term" value="F:oxidoreductase activity, acting on paired donors, with incorporation or reduction of molecular oxygen"/>
    <property type="evidence" value="ECO:0007669"/>
    <property type="project" value="InterPro"/>
</dbReference>
<dbReference type="PROSITE" id="PS00086">
    <property type="entry name" value="CYTOCHROME_P450"/>
    <property type="match status" value="1"/>
</dbReference>
<dbReference type="Proteomes" id="UP000471435">
    <property type="component" value="Unassembled WGS sequence"/>
</dbReference>
<keyword evidence="9" id="KW-0472">Membrane</keyword>
<feature type="compositionally biased region" description="Basic and acidic residues" evidence="8">
    <location>
        <begin position="1368"/>
        <end position="1377"/>
    </location>
</feature>
<organism evidence="10 11">
    <name type="scientific">Pontixanthobacter luteolus</name>
    <dbReference type="NCBI Taxonomy" id="295089"/>
    <lineage>
        <taxon>Bacteria</taxon>
        <taxon>Pseudomonadati</taxon>
        <taxon>Pseudomonadota</taxon>
        <taxon>Alphaproteobacteria</taxon>
        <taxon>Sphingomonadales</taxon>
        <taxon>Erythrobacteraceae</taxon>
        <taxon>Pontixanthobacter</taxon>
    </lineage>
</organism>
<evidence type="ECO:0000256" key="5">
    <source>
        <dbReference type="ARBA" id="ARBA00022723"/>
    </source>
</evidence>
<dbReference type="InterPro" id="IPR006314">
    <property type="entry name" value="Dyp_peroxidase"/>
</dbReference>
<evidence type="ECO:0000256" key="1">
    <source>
        <dbReference type="ARBA" id="ARBA00001970"/>
    </source>
</evidence>
<dbReference type="InterPro" id="IPR001128">
    <property type="entry name" value="Cyt_P450"/>
</dbReference>
<name>A0A6I4V6B2_9SPHN</name>
<dbReference type="PROSITE" id="PS51404">
    <property type="entry name" value="DYP_PEROXIDASE"/>
    <property type="match status" value="1"/>
</dbReference>
<keyword evidence="5" id="KW-0479">Metal-binding</keyword>
<dbReference type="InterPro" id="IPR036396">
    <property type="entry name" value="Cyt_P450_sf"/>
</dbReference>
<comment type="similarity">
    <text evidence="2">Belongs to the cytochrome P450 family.</text>
</comment>
<dbReference type="GO" id="GO:0004601">
    <property type="term" value="F:peroxidase activity"/>
    <property type="evidence" value="ECO:0007669"/>
    <property type="project" value="UniProtKB-KW"/>
</dbReference>
<keyword evidence="6" id="KW-0560">Oxidoreductase</keyword>
<dbReference type="GO" id="GO:0005506">
    <property type="term" value="F:iron ion binding"/>
    <property type="evidence" value="ECO:0007669"/>
    <property type="project" value="InterPro"/>
</dbReference>
<comment type="cofactor">
    <cofactor evidence="1">
        <name>heme b</name>
        <dbReference type="ChEBI" id="CHEBI:60344"/>
    </cofactor>
</comment>
<accession>A0A6I4V6B2</accession>
<dbReference type="InterPro" id="IPR002397">
    <property type="entry name" value="Cyt_P450_B"/>
</dbReference>
<dbReference type="RefSeq" id="WP_160731541.1">
    <property type="nucleotide sequence ID" value="NZ_WTYP01000002.1"/>
</dbReference>
<dbReference type="GO" id="GO:0005829">
    <property type="term" value="C:cytosol"/>
    <property type="evidence" value="ECO:0007669"/>
    <property type="project" value="TreeGrafter"/>
</dbReference>
<keyword evidence="9" id="KW-1133">Transmembrane helix</keyword>
<dbReference type="SUPFAM" id="SSF48264">
    <property type="entry name" value="Cytochrome P450"/>
    <property type="match status" value="1"/>
</dbReference>
<evidence type="ECO:0000256" key="7">
    <source>
        <dbReference type="ARBA" id="ARBA00023004"/>
    </source>
</evidence>
<feature type="region of interest" description="Disordered" evidence="8">
    <location>
        <begin position="1323"/>
        <end position="1344"/>
    </location>
</feature>
<sequence>MPQAKYFSKIDRDKDGEENTPRRFDLNRLAAAGRFAKIGASLKRKSLPRLYAFSRSFNPVMKLGGLIHISRDEQVRDVLLRTSDFPVPFGKEMSELGLGATFLLGVDGAEHARLRHILTSAVLPRDVEMMHRLAAEFTAALLDNHAGRIDVIHDLIKRVPAEICIRYFGLDCQDADALADWTLAISALLFGDPFGDPEVRELAFQARGKLAAYIDDAIARTRRDVLSPECTVQQADTLVHRLLILQRDGAEISDKDIAAILLGMASGFIPTNSIAASNMLTEILDRPSAKAAAEKAAKERDHDTLRRILLEAGRLNPTLYPGQFRICPDGATLQVNGRPQQIPPQSTLIVATGSAMRDKRVWDNPDDFRIDRKEADGRWQEPDLLFGLGPHTCIGKEMAIGQISGVFAELFARDGLKPAPGKSGKLEYLGLFPRHLTLEYDTPSSQQSMYLIIAPVTDGSSCEDIEAEIAAWGHPAIPEIRDDLDGSNIVHFASIAPIESERGLDIIFEMNCDGSKESSIKALCHAIGPRLDRLLIHTARHEAVSLESYLLAHVVELHGKPWGPTGLNYNGLAEFPVSKVESERKFAEFMGRVMRDFVATESARGSNPMLALGHMRRILRQDPVMKTRATPVQLDLMKEAERERFDAYHLSTRSMRLALSTFKDPGSHFKAAMNFLKSRDGLLVLIPFFVTLLAMTVLAVEVLGGWNFSNLLFAVFSGLTTTVLIFGVVGGIFLAMVRRQEKKEKRFEKRASLDKMRDILAAEDLPGYAQNHVFASAMLKPGLFRTFLHAFGLWAAKMSIVHRFRPGMINGMGTIHYARWYKIPGTRRAVFYSNFDGSWESYLEDFISRVSWGQSAAWSNWEGFPETRYLFMKGAQDSDQFKNYTRTVMRVSPFWYSRFPELSSEQIRQNGLIHIGAGLARTSTEADEWLRCFGSRPRHANLVEQDEVQALVLRGMKRLPYSTCLAITLPPAGPKLGEWLCWIRGKPMQIDGLLGQSEQAQINALIEEGVIGRVPRPDGHAAEYSLAHALTITFGDRPLLGIRKGMSDPAGLAMGHAAFLGISAAGMKKFTADGAAPDAVEEGMPFAFRMGMGGRGQILGDPEPGDRQWYWDDNVDSDNPAEAVLMLYASDQASLDRMTTIHRALLGNHGGSVQTQIDCAPAWDDTERVDFEHFGFRDGISQPIMRATGKSIKDVPERDIVEPGEFIIGYKNNSGYFPMSPKLPPEADVSCALPVTIGGNLSRFPDFGGDSLANAERDLGRNGTFIVLRELKQDVEGFDAFAEEAAKKLNTGGFADLYKVIGQRPDAEWVKAKMMGRWRDGRPLIGNPVNNNPQASADPAERENDFTFGTDDPQGLACPFASHIRRTNPRDSKHPGDPNEQAISNRHRLLRRGRPYVRKDTGEKGLLFACIGTDIERQFEFVQQFWANAPAFHGLDNEPDPVIGANSPDTKTGEPRTRHFSIPTPVGPVRLEGMQSFVEPKGGGYFFMPSRSALGWLCETALHASPDKLAVATESTHHD</sequence>
<evidence type="ECO:0000256" key="4">
    <source>
        <dbReference type="ARBA" id="ARBA00022617"/>
    </source>
</evidence>
<dbReference type="GO" id="GO:0020037">
    <property type="term" value="F:heme binding"/>
    <property type="evidence" value="ECO:0007669"/>
    <property type="project" value="InterPro"/>
</dbReference>
<evidence type="ECO:0000256" key="3">
    <source>
        <dbReference type="ARBA" id="ARBA00022559"/>
    </source>
</evidence>
<dbReference type="PANTHER" id="PTHR30521:SF4">
    <property type="entry name" value="DEFERROCHELATASE"/>
    <property type="match status" value="1"/>
</dbReference>
<feature type="transmembrane region" description="Helical" evidence="9">
    <location>
        <begin position="682"/>
        <end position="706"/>
    </location>
</feature>
<dbReference type="PANTHER" id="PTHR30521">
    <property type="entry name" value="DEFERROCHELATASE/PEROXIDASE"/>
    <property type="match status" value="1"/>
</dbReference>
<keyword evidence="4" id="KW-0349">Heme</keyword>
<gene>
    <name evidence="10" type="ORF">GRI43_13215</name>
</gene>
<evidence type="ECO:0000256" key="2">
    <source>
        <dbReference type="ARBA" id="ARBA00010617"/>
    </source>
</evidence>
<evidence type="ECO:0000313" key="11">
    <source>
        <dbReference type="Proteomes" id="UP000471435"/>
    </source>
</evidence>
<dbReference type="InterPro" id="IPR017972">
    <property type="entry name" value="Cyt_P450_CS"/>
</dbReference>
<dbReference type="Gene3D" id="1.10.630.10">
    <property type="entry name" value="Cytochrome P450"/>
    <property type="match status" value="1"/>
</dbReference>
<dbReference type="SUPFAM" id="SSF54909">
    <property type="entry name" value="Dimeric alpha+beta barrel"/>
    <property type="match status" value="1"/>
</dbReference>
<dbReference type="PRINTS" id="PR00359">
    <property type="entry name" value="BP450"/>
</dbReference>
<keyword evidence="11" id="KW-1185">Reference proteome</keyword>
<keyword evidence="7" id="KW-0408">Iron</keyword>
<dbReference type="InterPro" id="IPR011008">
    <property type="entry name" value="Dimeric_a/b-barrel"/>
</dbReference>
<evidence type="ECO:0000313" key="10">
    <source>
        <dbReference type="EMBL" id="MXP48350.1"/>
    </source>
</evidence>
<keyword evidence="3" id="KW-0575">Peroxidase</keyword>
<dbReference type="EMBL" id="WTYP01000002">
    <property type="protein sequence ID" value="MXP48350.1"/>
    <property type="molecule type" value="Genomic_DNA"/>
</dbReference>